<dbReference type="SUPFAM" id="SSF56574">
    <property type="entry name" value="Serpins"/>
    <property type="match status" value="1"/>
</dbReference>
<dbReference type="InterPro" id="IPR042178">
    <property type="entry name" value="Serpin_sf_1"/>
</dbReference>
<dbReference type="AlphaFoldDB" id="A0AAN7VVG2"/>
<dbReference type="SMART" id="SM00093">
    <property type="entry name" value="SERPIN"/>
    <property type="match status" value="1"/>
</dbReference>
<evidence type="ECO:0000256" key="2">
    <source>
        <dbReference type="ARBA" id="ARBA00022690"/>
    </source>
</evidence>
<dbReference type="InterPro" id="IPR042185">
    <property type="entry name" value="Serpin_sf_2"/>
</dbReference>
<keyword evidence="8" id="KW-1185">Reference proteome</keyword>
<dbReference type="Gene3D" id="2.30.39.10">
    <property type="entry name" value="Alpha-1-antitrypsin, domain 1"/>
    <property type="match status" value="1"/>
</dbReference>
<dbReference type="Gene3D" id="3.30.497.10">
    <property type="entry name" value="Antithrombin, subunit I, domain 2"/>
    <property type="match status" value="1"/>
</dbReference>
<proteinExistence type="inferred from homology"/>
<dbReference type="InterPro" id="IPR000215">
    <property type="entry name" value="Serpin_fam"/>
</dbReference>
<accession>A0AAN7VVG2</accession>
<reference evidence="7 8" key="1">
    <citation type="journal article" date="2024" name="Insects">
        <title>An Improved Chromosome-Level Genome Assembly of the Firefly Pyrocoelia pectoralis.</title>
        <authorList>
            <person name="Fu X."/>
            <person name="Meyer-Rochow V.B."/>
            <person name="Ballantyne L."/>
            <person name="Zhu X."/>
        </authorList>
    </citation>
    <scope>NUCLEOTIDE SEQUENCE [LARGE SCALE GENOMIC DNA]</scope>
    <source>
        <strain evidence="7">XCY_ONT2</strain>
    </source>
</reference>
<evidence type="ECO:0000313" key="7">
    <source>
        <dbReference type="EMBL" id="KAK5650369.1"/>
    </source>
</evidence>
<organism evidence="7 8">
    <name type="scientific">Pyrocoelia pectoralis</name>
    <dbReference type="NCBI Taxonomy" id="417401"/>
    <lineage>
        <taxon>Eukaryota</taxon>
        <taxon>Metazoa</taxon>
        <taxon>Ecdysozoa</taxon>
        <taxon>Arthropoda</taxon>
        <taxon>Hexapoda</taxon>
        <taxon>Insecta</taxon>
        <taxon>Pterygota</taxon>
        <taxon>Neoptera</taxon>
        <taxon>Endopterygota</taxon>
        <taxon>Coleoptera</taxon>
        <taxon>Polyphaga</taxon>
        <taxon>Elateriformia</taxon>
        <taxon>Elateroidea</taxon>
        <taxon>Lampyridae</taxon>
        <taxon>Lampyrinae</taxon>
        <taxon>Pyrocoelia</taxon>
    </lineage>
</organism>
<evidence type="ECO:0000256" key="5">
    <source>
        <dbReference type="SAM" id="SignalP"/>
    </source>
</evidence>
<evidence type="ECO:0000256" key="1">
    <source>
        <dbReference type="ARBA" id="ARBA00009500"/>
    </source>
</evidence>
<dbReference type="GO" id="GO:0005615">
    <property type="term" value="C:extracellular space"/>
    <property type="evidence" value="ECO:0007669"/>
    <property type="project" value="InterPro"/>
</dbReference>
<dbReference type="Proteomes" id="UP001329430">
    <property type="component" value="Chromosome 1"/>
</dbReference>
<feature type="domain" description="Serpin" evidence="6">
    <location>
        <begin position="32"/>
        <end position="391"/>
    </location>
</feature>
<feature type="chain" id="PRO_5042964696" description="Serpin domain-containing protein" evidence="5">
    <location>
        <begin position="16"/>
        <end position="392"/>
    </location>
</feature>
<dbReference type="EMBL" id="JAVRBK010000001">
    <property type="protein sequence ID" value="KAK5650369.1"/>
    <property type="molecule type" value="Genomic_DNA"/>
</dbReference>
<dbReference type="GO" id="GO:0004867">
    <property type="term" value="F:serine-type endopeptidase inhibitor activity"/>
    <property type="evidence" value="ECO:0007669"/>
    <property type="project" value="UniProtKB-KW"/>
</dbReference>
<protein>
    <recommendedName>
        <fullName evidence="6">Serpin domain-containing protein</fullName>
    </recommendedName>
</protein>
<comment type="caution">
    <text evidence="7">The sequence shown here is derived from an EMBL/GenBank/DDBJ whole genome shotgun (WGS) entry which is preliminary data.</text>
</comment>
<keyword evidence="5" id="KW-0732">Signal</keyword>
<evidence type="ECO:0000256" key="4">
    <source>
        <dbReference type="RuleBase" id="RU000411"/>
    </source>
</evidence>
<feature type="signal peptide" evidence="5">
    <location>
        <begin position="1"/>
        <end position="15"/>
    </location>
</feature>
<evidence type="ECO:0000256" key="3">
    <source>
        <dbReference type="ARBA" id="ARBA00022900"/>
    </source>
</evidence>
<dbReference type="Pfam" id="PF00079">
    <property type="entry name" value="Serpin"/>
    <property type="match status" value="1"/>
</dbReference>
<dbReference type="InterPro" id="IPR036186">
    <property type="entry name" value="Serpin_sf"/>
</dbReference>
<sequence>MKKLILILSIAAVFAENQLLKKFTSKNLKFSANIYKEISKDEDGSFLVSPISVQTAFALLHAGAHGNTAKQISNGFIFPQNGTELQMIFNDLGPTLQNTGAYNLSSANKFYLQNNWKIKASFKAVATEVFNSEVQEIDFSKVDLAVKEINQWVEEKTYGKIKDLLSNRDINDLTTFVLVNAMYFKGNWAQKFSKHNTKMQPFYHTKDKTIDVNMMEMTKRFQYYESTALNAKFLQMNFWGGLMSMTFILPNEKDGLSTLEGRLDEALDVPTYEWKKVHVKLPKFKVETKIDFKDILIKLGVIDVFDNGKSDLSNIFENTQGTLSVDKVIQKAFINVEEEGTTAAAATAVTGVFTSSLLIEPPEEPMQFIADHPLLFILRHPHGILFLGRYIG</sequence>
<dbReference type="PANTHER" id="PTHR11461">
    <property type="entry name" value="SERINE PROTEASE INHIBITOR, SERPIN"/>
    <property type="match status" value="1"/>
</dbReference>
<comment type="similarity">
    <text evidence="1 4">Belongs to the serpin family.</text>
</comment>
<evidence type="ECO:0000313" key="8">
    <source>
        <dbReference type="Proteomes" id="UP001329430"/>
    </source>
</evidence>
<name>A0AAN7VVG2_9COLE</name>
<evidence type="ECO:0000259" key="6">
    <source>
        <dbReference type="SMART" id="SM00093"/>
    </source>
</evidence>
<dbReference type="PANTHER" id="PTHR11461:SF211">
    <property type="entry name" value="GH10112P-RELATED"/>
    <property type="match status" value="1"/>
</dbReference>
<keyword evidence="3" id="KW-0722">Serine protease inhibitor</keyword>
<gene>
    <name evidence="7" type="ORF">RI129_001398</name>
</gene>
<dbReference type="InterPro" id="IPR023796">
    <property type="entry name" value="Serpin_dom"/>
</dbReference>
<keyword evidence="2" id="KW-0646">Protease inhibitor</keyword>